<accession>A0A177CJR6</accession>
<keyword evidence="1" id="KW-0732">Signal</keyword>
<name>A0A177CJR6_9PLEO</name>
<evidence type="ECO:0000313" key="2">
    <source>
        <dbReference type="EMBL" id="OAG07491.1"/>
    </source>
</evidence>
<sequence length="91" mass="10074">MVFPKRLFFGSGFPLLVSAFCCHVVFVASTCRKTSPHSKHGQNTYSTRRSYGMWVSLLRATADLMESLPRVHFACSTVSSLATAHSAVRPH</sequence>
<feature type="chain" id="PRO_5008058288" description="Secreted protein" evidence="1">
    <location>
        <begin position="20"/>
        <end position="91"/>
    </location>
</feature>
<organism evidence="2 3">
    <name type="scientific">Paraphaeosphaeria sporulosa</name>
    <dbReference type="NCBI Taxonomy" id="1460663"/>
    <lineage>
        <taxon>Eukaryota</taxon>
        <taxon>Fungi</taxon>
        <taxon>Dikarya</taxon>
        <taxon>Ascomycota</taxon>
        <taxon>Pezizomycotina</taxon>
        <taxon>Dothideomycetes</taxon>
        <taxon>Pleosporomycetidae</taxon>
        <taxon>Pleosporales</taxon>
        <taxon>Massarineae</taxon>
        <taxon>Didymosphaeriaceae</taxon>
        <taxon>Paraphaeosphaeria</taxon>
    </lineage>
</organism>
<gene>
    <name evidence="2" type="ORF">CC84DRAFT_1163635</name>
</gene>
<dbReference type="Proteomes" id="UP000077069">
    <property type="component" value="Unassembled WGS sequence"/>
</dbReference>
<dbReference type="EMBL" id="KV441551">
    <property type="protein sequence ID" value="OAG07491.1"/>
    <property type="molecule type" value="Genomic_DNA"/>
</dbReference>
<evidence type="ECO:0008006" key="4">
    <source>
        <dbReference type="Google" id="ProtNLM"/>
    </source>
</evidence>
<evidence type="ECO:0000256" key="1">
    <source>
        <dbReference type="SAM" id="SignalP"/>
    </source>
</evidence>
<protein>
    <recommendedName>
        <fullName evidence="4">Secreted protein</fullName>
    </recommendedName>
</protein>
<dbReference type="AlphaFoldDB" id="A0A177CJR6"/>
<feature type="signal peptide" evidence="1">
    <location>
        <begin position="1"/>
        <end position="19"/>
    </location>
</feature>
<dbReference type="GeneID" id="28761797"/>
<evidence type="ECO:0000313" key="3">
    <source>
        <dbReference type="Proteomes" id="UP000077069"/>
    </source>
</evidence>
<proteinExistence type="predicted"/>
<reference evidence="2 3" key="1">
    <citation type="submission" date="2016-05" db="EMBL/GenBank/DDBJ databases">
        <title>Comparative analysis of secretome profiles of manganese(II)-oxidizing ascomycete fungi.</title>
        <authorList>
            <consortium name="DOE Joint Genome Institute"/>
            <person name="Zeiner C.A."/>
            <person name="Purvine S.O."/>
            <person name="Zink E.M."/>
            <person name="Wu S."/>
            <person name="Pasa-Tolic L."/>
            <person name="Chaput D.L."/>
            <person name="Haridas S."/>
            <person name="Grigoriev I.V."/>
            <person name="Santelli C.M."/>
            <person name="Hansel C.M."/>
        </authorList>
    </citation>
    <scope>NUCLEOTIDE SEQUENCE [LARGE SCALE GENOMIC DNA]</scope>
    <source>
        <strain evidence="2 3">AP3s5-JAC2a</strain>
    </source>
</reference>
<keyword evidence="3" id="KW-1185">Reference proteome</keyword>
<dbReference type="InParanoid" id="A0A177CJR6"/>
<dbReference type="RefSeq" id="XP_018037856.1">
    <property type="nucleotide sequence ID" value="XM_018178311.1"/>
</dbReference>